<dbReference type="AlphaFoldDB" id="A0A1H4D1N7"/>
<sequence length="379" mass="40478">MKRLLTLSIASTLSMPVFAQSSVTLFGIISDGLNYTSNDGGKHAVQLASGYIQGTRIGMRGTEDLGGGMKATFFLANIFDVNSGKLAQGLIWGRLAYVGLESSHFGSVTMGRQYDSVVDYVAPLTANGNWGGYLLAHPYDNDNTDTSNRANNTLKYKSVTISGFTFGGTYSFSNTPGFADNREQSVGAKYSYGPFTIGAGYLDASKPGNGTMGALTNTDSIFVANHMRTFGGGINYAIGAALLGFTYTRTDLEDPVSSIYVGSLSLASGVPLTYLRYENFELNGLYQFTPAFSVGAQYVYTESSESSAQNDARVHYHTAGVSADYLLSKRTDVNLQGAYMKVGGGTSGTILDRAYVPGSAGVSSNNHQFVIRLGLRHKF</sequence>
<evidence type="ECO:0000313" key="14">
    <source>
        <dbReference type="Proteomes" id="UP000198638"/>
    </source>
</evidence>
<comment type="subcellular location">
    <subcellularLocation>
        <location evidence="1">Cell outer membrane</location>
        <topology evidence="1">Multi-pass membrane protein</topology>
    </subcellularLocation>
</comment>
<accession>A0A1H4D1N7</accession>
<evidence type="ECO:0000313" key="13">
    <source>
        <dbReference type="EMBL" id="SEA66501.1"/>
    </source>
</evidence>
<dbReference type="OrthoDB" id="8982743at2"/>
<dbReference type="InterPro" id="IPR023614">
    <property type="entry name" value="Porin_dom_sf"/>
</dbReference>
<keyword evidence="3" id="KW-0813">Transport</keyword>
<evidence type="ECO:0000259" key="12">
    <source>
        <dbReference type="Pfam" id="PF13609"/>
    </source>
</evidence>
<keyword evidence="6 11" id="KW-0732">Signal</keyword>
<dbReference type="PRINTS" id="PR00184">
    <property type="entry name" value="NEISSPPORIN"/>
</dbReference>
<dbReference type="RefSeq" id="WP_090532352.1">
    <property type="nucleotide sequence ID" value="NZ_FNRQ01000002.1"/>
</dbReference>
<dbReference type="PANTHER" id="PTHR34501:SF9">
    <property type="entry name" value="MAJOR OUTER MEMBRANE PROTEIN P.IA"/>
    <property type="match status" value="1"/>
</dbReference>
<name>A0A1H4D1N7_9BURK</name>
<evidence type="ECO:0000256" key="5">
    <source>
        <dbReference type="ARBA" id="ARBA00022692"/>
    </source>
</evidence>
<evidence type="ECO:0000256" key="1">
    <source>
        <dbReference type="ARBA" id="ARBA00004571"/>
    </source>
</evidence>
<keyword evidence="9" id="KW-0472">Membrane</keyword>
<dbReference type="PANTHER" id="PTHR34501">
    <property type="entry name" value="PROTEIN YDDL-RELATED"/>
    <property type="match status" value="1"/>
</dbReference>
<evidence type="ECO:0000256" key="10">
    <source>
        <dbReference type="ARBA" id="ARBA00023237"/>
    </source>
</evidence>
<dbReference type="InterPro" id="IPR033900">
    <property type="entry name" value="Gram_neg_porin_domain"/>
</dbReference>
<dbReference type="STRING" id="83784.SAMN05192564_102614"/>
<proteinExistence type="predicted"/>
<keyword evidence="7" id="KW-0406">Ion transport</keyword>
<evidence type="ECO:0000256" key="4">
    <source>
        <dbReference type="ARBA" id="ARBA00022452"/>
    </source>
</evidence>
<dbReference type="InterPro" id="IPR050298">
    <property type="entry name" value="Gram-neg_bact_OMP"/>
</dbReference>
<keyword evidence="4" id="KW-1134">Transmembrane beta strand</keyword>
<reference evidence="14" key="1">
    <citation type="submission" date="2016-10" db="EMBL/GenBank/DDBJ databases">
        <authorList>
            <person name="Varghese N."/>
            <person name="Submissions S."/>
        </authorList>
    </citation>
    <scope>NUCLEOTIDE SEQUENCE [LARGE SCALE GENOMIC DNA]</scope>
    <source>
        <strain evidence="14">LMG 24000</strain>
    </source>
</reference>
<gene>
    <name evidence="13" type="ORF">SAMN05192564_102614</name>
</gene>
<dbReference type="CDD" id="cd00342">
    <property type="entry name" value="gram_neg_porins"/>
    <property type="match status" value="1"/>
</dbReference>
<feature type="signal peptide" evidence="11">
    <location>
        <begin position="1"/>
        <end position="19"/>
    </location>
</feature>
<feature type="domain" description="Porin" evidence="12">
    <location>
        <begin position="9"/>
        <end position="342"/>
    </location>
</feature>
<dbReference type="GO" id="GO:0015288">
    <property type="term" value="F:porin activity"/>
    <property type="evidence" value="ECO:0007669"/>
    <property type="project" value="UniProtKB-KW"/>
</dbReference>
<dbReference type="InterPro" id="IPR002299">
    <property type="entry name" value="Porin_Neis"/>
</dbReference>
<keyword evidence="14" id="KW-1185">Reference proteome</keyword>
<comment type="subunit">
    <text evidence="2">Homotrimer.</text>
</comment>
<dbReference type="GO" id="GO:0046930">
    <property type="term" value="C:pore complex"/>
    <property type="evidence" value="ECO:0007669"/>
    <property type="project" value="UniProtKB-KW"/>
</dbReference>
<evidence type="ECO:0000256" key="11">
    <source>
        <dbReference type="SAM" id="SignalP"/>
    </source>
</evidence>
<dbReference type="Gene3D" id="2.40.160.10">
    <property type="entry name" value="Porin"/>
    <property type="match status" value="1"/>
</dbReference>
<dbReference type="Pfam" id="PF13609">
    <property type="entry name" value="Porin_4"/>
    <property type="match status" value="1"/>
</dbReference>
<evidence type="ECO:0000256" key="8">
    <source>
        <dbReference type="ARBA" id="ARBA00023114"/>
    </source>
</evidence>
<dbReference type="GO" id="GO:0009279">
    <property type="term" value="C:cell outer membrane"/>
    <property type="evidence" value="ECO:0007669"/>
    <property type="project" value="UniProtKB-SubCell"/>
</dbReference>
<dbReference type="EMBL" id="FNRQ01000002">
    <property type="protein sequence ID" value="SEA66501.1"/>
    <property type="molecule type" value="Genomic_DNA"/>
</dbReference>
<keyword evidence="5" id="KW-0812">Transmembrane</keyword>
<keyword evidence="8" id="KW-0626">Porin</keyword>
<dbReference type="SUPFAM" id="SSF56935">
    <property type="entry name" value="Porins"/>
    <property type="match status" value="1"/>
</dbReference>
<evidence type="ECO:0000256" key="2">
    <source>
        <dbReference type="ARBA" id="ARBA00011233"/>
    </source>
</evidence>
<dbReference type="Proteomes" id="UP000198638">
    <property type="component" value="Unassembled WGS sequence"/>
</dbReference>
<evidence type="ECO:0000256" key="7">
    <source>
        <dbReference type="ARBA" id="ARBA00023065"/>
    </source>
</evidence>
<keyword evidence="10" id="KW-0998">Cell outer membrane</keyword>
<organism evidence="13 14">
    <name type="scientific">Paraburkholderia sartisoli</name>
    <dbReference type="NCBI Taxonomy" id="83784"/>
    <lineage>
        <taxon>Bacteria</taxon>
        <taxon>Pseudomonadati</taxon>
        <taxon>Pseudomonadota</taxon>
        <taxon>Betaproteobacteria</taxon>
        <taxon>Burkholderiales</taxon>
        <taxon>Burkholderiaceae</taxon>
        <taxon>Paraburkholderia</taxon>
    </lineage>
</organism>
<feature type="chain" id="PRO_5011748222" evidence="11">
    <location>
        <begin position="20"/>
        <end position="379"/>
    </location>
</feature>
<dbReference type="GO" id="GO:0006811">
    <property type="term" value="P:monoatomic ion transport"/>
    <property type="evidence" value="ECO:0007669"/>
    <property type="project" value="UniProtKB-KW"/>
</dbReference>
<protein>
    <submittedName>
        <fullName evidence="13">Outer membrane protein (Porin)</fullName>
    </submittedName>
</protein>
<evidence type="ECO:0000256" key="6">
    <source>
        <dbReference type="ARBA" id="ARBA00022729"/>
    </source>
</evidence>
<evidence type="ECO:0000256" key="9">
    <source>
        <dbReference type="ARBA" id="ARBA00023136"/>
    </source>
</evidence>
<evidence type="ECO:0000256" key="3">
    <source>
        <dbReference type="ARBA" id="ARBA00022448"/>
    </source>
</evidence>